<dbReference type="InterPro" id="IPR051464">
    <property type="entry name" value="Peptidase_M42_aminopept"/>
</dbReference>
<dbReference type="InterPro" id="IPR023367">
    <property type="entry name" value="Peptidase_M42_dom2"/>
</dbReference>
<dbReference type="EMBL" id="JACRSU010000001">
    <property type="protein sequence ID" value="MBC8539653.1"/>
    <property type="molecule type" value="Genomic_DNA"/>
</dbReference>
<evidence type="ECO:0000256" key="5">
    <source>
        <dbReference type="ARBA" id="ARBA00022801"/>
    </source>
</evidence>
<evidence type="ECO:0000256" key="7">
    <source>
        <dbReference type="PIRSR" id="PIRSR001123-1"/>
    </source>
</evidence>
<organism evidence="9 10">
    <name type="scientific">Congzhengia minquanensis</name>
    <dbReference type="NCBI Taxonomy" id="2763657"/>
    <lineage>
        <taxon>Bacteria</taxon>
        <taxon>Bacillati</taxon>
        <taxon>Bacillota</taxon>
        <taxon>Clostridia</taxon>
        <taxon>Eubacteriales</taxon>
        <taxon>Oscillospiraceae</taxon>
        <taxon>Congzhengia</taxon>
    </lineage>
</organism>
<feature type="active site" description="Proton acceptor" evidence="7">
    <location>
        <position position="199"/>
    </location>
</feature>
<feature type="binding site" evidence="8">
    <location>
        <position position="171"/>
    </location>
    <ligand>
        <name>Zn(2+)</name>
        <dbReference type="ChEBI" id="CHEBI:29105"/>
        <label>1</label>
    </ligand>
</feature>
<proteinExistence type="inferred from homology"/>
<keyword evidence="3" id="KW-0645">Protease</keyword>
<dbReference type="SUPFAM" id="SSF53187">
    <property type="entry name" value="Zn-dependent exopeptidases"/>
    <property type="match status" value="1"/>
</dbReference>
<evidence type="ECO:0000313" key="10">
    <source>
        <dbReference type="Proteomes" id="UP000611762"/>
    </source>
</evidence>
<evidence type="ECO:0000256" key="6">
    <source>
        <dbReference type="PIRNR" id="PIRNR001123"/>
    </source>
</evidence>
<feature type="binding site" evidence="8">
    <location>
        <position position="222"/>
    </location>
    <ligand>
        <name>Zn(2+)</name>
        <dbReference type="ChEBI" id="CHEBI:29105"/>
        <label>1</label>
    </ligand>
</feature>
<dbReference type="GO" id="GO:0046872">
    <property type="term" value="F:metal ion binding"/>
    <property type="evidence" value="ECO:0007669"/>
    <property type="project" value="UniProtKB-UniRule"/>
</dbReference>
<comment type="caution">
    <text evidence="9">The sequence shown here is derived from an EMBL/GenBank/DDBJ whole genome shotgun (WGS) entry which is preliminary data.</text>
</comment>
<dbReference type="SUPFAM" id="SSF101821">
    <property type="entry name" value="Aminopeptidase/glucanase lid domain"/>
    <property type="match status" value="1"/>
</dbReference>
<feature type="binding site" evidence="8">
    <location>
        <position position="310"/>
    </location>
    <ligand>
        <name>Zn(2+)</name>
        <dbReference type="ChEBI" id="CHEBI:29105"/>
        <label>2</label>
    </ligand>
</feature>
<dbReference type="AlphaFoldDB" id="A0A926DKC8"/>
<comment type="similarity">
    <text evidence="1 6">Belongs to the peptidase M42 family.</text>
</comment>
<dbReference type="Gene3D" id="3.40.630.10">
    <property type="entry name" value="Zn peptidases"/>
    <property type="match status" value="1"/>
</dbReference>
<name>A0A926DKC8_9FIRM</name>
<dbReference type="Pfam" id="PF05343">
    <property type="entry name" value="Peptidase_M42"/>
    <property type="match status" value="1"/>
</dbReference>
<dbReference type="CDD" id="cd05656">
    <property type="entry name" value="M42_Frv"/>
    <property type="match status" value="1"/>
</dbReference>
<protein>
    <submittedName>
        <fullName evidence="9">M42 family metallopeptidase</fullName>
    </submittedName>
</protein>
<dbReference type="InterPro" id="IPR008007">
    <property type="entry name" value="Peptidase_M42"/>
</dbReference>
<keyword evidence="4 8" id="KW-0479">Metal-binding</keyword>
<reference evidence="9" key="1">
    <citation type="submission" date="2020-08" db="EMBL/GenBank/DDBJ databases">
        <title>Genome public.</title>
        <authorList>
            <person name="Liu C."/>
            <person name="Sun Q."/>
        </authorList>
    </citation>
    <scope>NUCLEOTIDE SEQUENCE</scope>
    <source>
        <strain evidence="9">H8</strain>
    </source>
</reference>
<dbReference type="PIRSF" id="PIRSF001123">
    <property type="entry name" value="PepA_GA"/>
    <property type="match status" value="1"/>
</dbReference>
<dbReference type="Gene3D" id="2.40.30.40">
    <property type="entry name" value="Peptidase M42, domain 2"/>
    <property type="match status" value="1"/>
</dbReference>
<dbReference type="PANTHER" id="PTHR32481">
    <property type="entry name" value="AMINOPEPTIDASE"/>
    <property type="match status" value="1"/>
</dbReference>
<dbReference type="GO" id="GO:0006508">
    <property type="term" value="P:proteolysis"/>
    <property type="evidence" value="ECO:0007669"/>
    <property type="project" value="UniProtKB-KW"/>
</dbReference>
<accession>A0A926DKC8</accession>
<feature type="binding site" evidence="8">
    <location>
        <position position="61"/>
    </location>
    <ligand>
        <name>Zn(2+)</name>
        <dbReference type="ChEBI" id="CHEBI:29105"/>
        <label>1</label>
    </ligand>
</feature>
<evidence type="ECO:0000256" key="3">
    <source>
        <dbReference type="ARBA" id="ARBA00022670"/>
    </source>
</evidence>
<evidence type="ECO:0000256" key="2">
    <source>
        <dbReference type="ARBA" id="ARBA00022438"/>
    </source>
</evidence>
<keyword evidence="10" id="KW-1185">Reference proteome</keyword>
<evidence type="ECO:0000256" key="4">
    <source>
        <dbReference type="ARBA" id="ARBA00022723"/>
    </source>
</evidence>
<gene>
    <name evidence="9" type="ORF">H8698_01530</name>
</gene>
<keyword evidence="5" id="KW-0378">Hydrolase</keyword>
<feature type="binding site" evidence="8">
    <location>
        <position position="200"/>
    </location>
    <ligand>
        <name>Zn(2+)</name>
        <dbReference type="ChEBI" id="CHEBI:29105"/>
        <label>2</label>
    </ligand>
</feature>
<keyword evidence="2" id="KW-0031">Aminopeptidase</keyword>
<dbReference type="GO" id="GO:0004177">
    <property type="term" value="F:aminopeptidase activity"/>
    <property type="evidence" value="ECO:0007669"/>
    <property type="project" value="UniProtKB-UniRule"/>
</dbReference>
<evidence type="ECO:0000256" key="8">
    <source>
        <dbReference type="PIRSR" id="PIRSR001123-2"/>
    </source>
</evidence>
<comment type="cofactor">
    <cofactor evidence="8">
        <name>a divalent metal cation</name>
        <dbReference type="ChEBI" id="CHEBI:60240"/>
    </cofactor>
    <text evidence="8">Binds 2 divalent metal cations per subunit.</text>
</comment>
<sequence length="338" mass="36694">MYLKELTGLPGVSGDEGQVRAFIADKMQNLCDELVTDSIGNLICLKKGTDENPKRLMVCAHMDEVGLICSRITDDGFIKFKCVGGIDTRVLVSKKVRIGRRLISGVIGAKAIHLQEKEEREQVPKVTDLYIDIGAKDKAEAEKHVSVGDYCVFDSEFVEFGSGFIKAKALDDRLGCACLMSLAEERFAFDLYLVFTVQEEVGLRGARVAAERIRPDAAIVLEGTTCSDVYGTDEKDYSTISGGGAALSILDRGTYYDKELTNALYATAKQHEIPVQFKQTASGGNDAGAIHTAAGGVKTAAISVPARYIHSPSSVVNKSDYEALKTLIHTFLKEGFCK</sequence>
<dbReference type="Proteomes" id="UP000611762">
    <property type="component" value="Unassembled WGS sequence"/>
</dbReference>
<dbReference type="RefSeq" id="WP_249310869.1">
    <property type="nucleotide sequence ID" value="NZ_JACRSU010000001.1"/>
</dbReference>
<evidence type="ECO:0000256" key="1">
    <source>
        <dbReference type="ARBA" id="ARBA00006272"/>
    </source>
</evidence>
<feature type="binding site" evidence="8">
    <location>
        <position position="171"/>
    </location>
    <ligand>
        <name>Zn(2+)</name>
        <dbReference type="ChEBI" id="CHEBI:29105"/>
        <label>2</label>
    </ligand>
</feature>
<dbReference type="PANTHER" id="PTHR32481:SF5">
    <property type="entry name" value="ENDOGLUCANASE"/>
    <property type="match status" value="1"/>
</dbReference>
<evidence type="ECO:0000313" key="9">
    <source>
        <dbReference type="EMBL" id="MBC8539653.1"/>
    </source>
</evidence>